<dbReference type="EMBL" id="NIVC01000857">
    <property type="protein sequence ID" value="PAA75888.1"/>
    <property type="molecule type" value="Genomic_DNA"/>
</dbReference>
<dbReference type="PANTHER" id="PTHR23311">
    <property type="entry name" value="HEAT SHOCK REGULATED 2"/>
    <property type="match status" value="1"/>
</dbReference>
<evidence type="ECO:0000256" key="2">
    <source>
        <dbReference type="ARBA" id="ARBA00022737"/>
    </source>
</evidence>
<name>A0A267FQ14_9PLAT</name>
<organism evidence="5 6">
    <name type="scientific">Macrostomum lignano</name>
    <dbReference type="NCBI Taxonomy" id="282301"/>
    <lineage>
        <taxon>Eukaryota</taxon>
        <taxon>Metazoa</taxon>
        <taxon>Spiralia</taxon>
        <taxon>Lophotrochozoa</taxon>
        <taxon>Platyhelminthes</taxon>
        <taxon>Rhabditophora</taxon>
        <taxon>Macrostomorpha</taxon>
        <taxon>Macrostomida</taxon>
        <taxon>Macrostomidae</taxon>
        <taxon>Macrostomum</taxon>
    </lineage>
</organism>
<dbReference type="STRING" id="282301.A0A267FQ14"/>
<reference evidence="5 6" key="1">
    <citation type="submission" date="2017-06" db="EMBL/GenBank/DDBJ databases">
        <title>A platform for efficient transgenesis in Macrostomum lignano, a flatworm model organism for stem cell research.</title>
        <authorList>
            <person name="Berezikov E."/>
        </authorList>
    </citation>
    <scope>NUCLEOTIDE SEQUENCE [LARGE SCALE GENOMIC DNA]</scope>
    <source>
        <strain evidence="5">DV1</strain>
        <tissue evidence="5">Whole organism</tissue>
    </source>
</reference>
<keyword evidence="2" id="KW-0677">Repeat</keyword>
<keyword evidence="1" id="KW-0433">Leucine-rich repeat</keyword>
<dbReference type="Gene3D" id="3.80.10.10">
    <property type="entry name" value="Ribonuclease Inhibitor"/>
    <property type="match status" value="1"/>
</dbReference>
<feature type="compositionally biased region" description="Gly residues" evidence="4">
    <location>
        <begin position="654"/>
        <end position="669"/>
    </location>
</feature>
<dbReference type="PANTHER" id="PTHR23311:SF6">
    <property type="entry name" value="LEUCINE-RICH REPEAT-CONTAINING PROTEIN 36"/>
    <property type="match status" value="1"/>
</dbReference>
<dbReference type="AlphaFoldDB" id="A0A267FQ14"/>
<feature type="compositionally biased region" description="Low complexity" evidence="4">
    <location>
        <begin position="244"/>
        <end position="271"/>
    </location>
</feature>
<dbReference type="InterPro" id="IPR055320">
    <property type="entry name" value="CEP72-like"/>
</dbReference>
<gene>
    <name evidence="5" type="ORF">BOX15_Mlig002540g1</name>
</gene>
<feature type="compositionally biased region" description="Low complexity" evidence="4">
    <location>
        <begin position="414"/>
        <end position="425"/>
    </location>
</feature>
<dbReference type="Pfam" id="PF14580">
    <property type="entry name" value="LRR_9"/>
    <property type="match status" value="1"/>
</dbReference>
<feature type="compositionally biased region" description="Pro residues" evidence="4">
    <location>
        <begin position="180"/>
        <end position="198"/>
    </location>
</feature>
<dbReference type="InterPro" id="IPR032675">
    <property type="entry name" value="LRR_dom_sf"/>
</dbReference>
<evidence type="ECO:0000313" key="6">
    <source>
        <dbReference type="Proteomes" id="UP000215902"/>
    </source>
</evidence>
<feature type="region of interest" description="Disordered" evidence="4">
    <location>
        <begin position="604"/>
        <end position="705"/>
    </location>
</feature>
<keyword evidence="3" id="KW-0175">Coiled coil</keyword>
<dbReference type="OrthoDB" id="676979at2759"/>
<feature type="compositionally biased region" description="Low complexity" evidence="4">
    <location>
        <begin position="387"/>
        <end position="398"/>
    </location>
</feature>
<protein>
    <recommendedName>
        <fullName evidence="7">U2A'/phosphoprotein 32 family A C-terminal domain-containing protein</fullName>
    </recommendedName>
</protein>
<comment type="caution">
    <text evidence="5">The sequence shown here is derived from an EMBL/GenBank/DDBJ whole genome shotgun (WGS) entry which is preliminary data.</text>
</comment>
<feature type="region of interest" description="Disordered" evidence="4">
    <location>
        <begin position="171"/>
        <end position="425"/>
    </location>
</feature>
<dbReference type="InterPro" id="IPR001611">
    <property type="entry name" value="Leu-rich_rpt"/>
</dbReference>
<feature type="compositionally biased region" description="Polar residues" evidence="4">
    <location>
        <begin position="642"/>
        <end position="651"/>
    </location>
</feature>
<feature type="compositionally biased region" description="Low complexity" evidence="4">
    <location>
        <begin position="291"/>
        <end position="300"/>
    </location>
</feature>
<dbReference type="PROSITE" id="PS51450">
    <property type="entry name" value="LRR"/>
    <property type="match status" value="2"/>
</dbReference>
<evidence type="ECO:0000256" key="3">
    <source>
        <dbReference type="ARBA" id="ARBA00023054"/>
    </source>
</evidence>
<sequence>MTLSLTLDWIIEKLELKEENLDNIKSLSLPGRYDEKISVLGSSLVMFSRLKNLDLSRNALCSLSGLDSLAQLESLNLYYNCIDSMSELLKLRKNVRLQQLDLRLNPVSRSEPDYRLYLIQMLPDLKRLDDRSVAETERNSALLHFTTEQAAGLRGLRPGRDSRTPSVIEDDLEEAASEPAPSPRQPQSSPSPPPPPPQSRSQQPAWQPLESPNRQGRDEAYSEWLSEVQAQARWTAADAPTPQPQQRHQQSASQPQQRHQQSASQTSATAPRRFHLETYGSQTQASHSASDRAASQQLQQQRRRPGDPPSSESSQPNSDTEAKAAEASAAAEAAGERRSSFSTSFNADGGVPRLVLSDSGRSAANQPGADRQRVLKKRLPRARWEKPPAQQQQQQQQQLPPPVPAGRGRKEVAADAASAEMAAQQSQQAQPQLQCGECPGLDLSKPCPFLNELASLAEKHWAGPGSLLRSRRFQEAGRSVLMQLAQFIRSESASETVALSSRLAHLEQENTRLLREVGQLAGGGAAARSTLRSHQFDESGYQSGLASQSQVDELTKEIDRLKVKLRSLEQVELISGMLQESHKSLLLTNEHLMSELRLMRRRDDAASTGNSAGGSVADLSKSLQGGYGRKAREASEYEDSATPHSSTSSHRLNGGSGIGGGGSGAGGSGVRSYANGRQTSAGGTGGLEGIGKSATGGISALSDWR</sequence>
<evidence type="ECO:0000313" key="5">
    <source>
        <dbReference type="EMBL" id="PAA75888.1"/>
    </source>
</evidence>
<evidence type="ECO:0000256" key="4">
    <source>
        <dbReference type="SAM" id="MobiDB-lite"/>
    </source>
</evidence>
<dbReference type="SUPFAM" id="SSF52058">
    <property type="entry name" value="L domain-like"/>
    <property type="match status" value="1"/>
</dbReference>
<evidence type="ECO:0008006" key="7">
    <source>
        <dbReference type="Google" id="ProtNLM"/>
    </source>
</evidence>
<evidence type="ECO:0000256" key="1">
    <source>
        <dbReference type="ARBA" id="ARBA00022614"/>
    </source>
</evidence>
<dbReference type="Proteomes" id="UP000215902">
    <property type="component" value="Unassembled WGS sequence"/>
</dbReference>
<feature type="compositionally biased region" description="Low complexity" evidence="4">
    <location>
        <begin position="199"/>
        <end position="208"/>
    </location>
</feature>
<proteinExistence type="predicted"/>
<keyword evidence="6" id="KW-1185">Reference proteome</keyword>
<accession>A0A267FQ14</accession>